<reference evidence="1 2" key="1">
    <citation type="submission" date="2024-06" db="EMBL/GenBank/DDBJ databases">
        <title>A chromosome level genome sequence of Diviner's sage (Salvia divinorum).</title>
        <authorList>
            <person name="Ford S.A."/>
            <person name="Ro D.-K."/>
            <person name="Ness R.W."/>
            <person name="Phillips M.A."/>
        </authorList>
    </citation>
    <scope>NUCLEOTIDE SEQUENCE [LARGE SCALE GENOMIC DNA]</scope>
    <source>
        <strain evidence="1">SAF-2024a</strain>
        <tissue evidence="1">Leaf</tissue>
    </source>
</reference>
<accession>A0ABD1G8I7</accession>
<organism evidence="1 2">
    <name type="scientific">Salvia divinorum</name>
    <name type="common">Maria pastora</name>
    <name type="synonym">Diviner's sage</name>
    <dbReference type="NCBI Taxonomy" id="28513"/>
    <lineage>
        <taxon>Eukaryota</taxon>
        <taxon>Viridiplantae</taxon>
        <taxon>Streptophyta</taxon>
        <taxon>Embryophyta</taxon>
        <taxon>Tracheophyta</taxon>
        <taxon>Spermatophyta</taxon>
        <taxon>Magnoliopsida</taxon>
        <taxon>eudicotyledons</taxon>
        <taxon>Gunneridae</taxon>
        <taxon>Pentapetalae</taxon>
        <taxon>asterids</taxon>
        <taxon>lamiids</taxon>
        <taxon>Lamiales</taxon>
        <taxon>Lamiaceae</taxon>
        <taxon>Nepetoideae</taxon>
        <taxon>Mentheae</taxon>
        <taxon>Salviinae</taxon>
        <taxon>Salvia</taxon>
        <taxon>Salvia subgen. Calosphace</taxon>
    </lineage>
</organism>
<protein>
    <submittedName>
        <fullName evidence="1">Uncharacterized protein</fullName>
    </submittedName>
</protein>
<proteinExistence type="predicted"/>
<evidence type="ECO:0000313" key="1">
    <source>
        <dbReference type="EMBL" id="KAL1540441.1"/>
    </source>
</evidence>
<sequence length="128" mass="13833">MSTLLSGGIPLFAKLNSSIYKAASLAREIVNELIQDLKIRPCPIIFASFSGGPKACMYKIIEGKCDEGQINPDKCRLHIRFLSTGFLASPPPRTLSFLADSNHSALNIVVSLMLPEFLGSISHLMLGG</sequence>
<evidence type="ECO:0000313" key="2">
    <source>
        <dbReference type="Proteomes" id="UP001567538"/>
    </source>
</evidence>
<keyword evidence="2" id="KW-1185">Reference proteome</keyword>
<comment type="caution">
    <text evidence="1">The sequence shown here is derived from an EMBL/GenBank/DDBJ whole genome shotgun (WGS) entry which is preliminary data.</text>
</comment>
<dbReference type="AlphaFoldDB" id="A0ABD1G8I7"/>
<dbReference type="EMBL" id="JBEAFC010000009">
    <property type="protein sequence ID" value="KAL1540441.1"/>
    <property type="molecule type" value="Genomic_DNA"/>
</dbReference>
<gene>
    <name evidence="1" type="ORF">AAHA92_24795</name>
</gene>
<dbReference type="Proteomes" id="UP001567538">
    <property type="component" value="Unassembled WGS sequence"/>
</dbReference>
<name>A0ABD1G8I7_SALDI</name>